<accession>A0A9X8QJD9</accession>
<keyword evidence="2 4" id="KW-0067">ATP-binding</keyword>
<dbReference type="GO" id="GO:0005524">
    <property type="term" value="F:ATP binding"/>
    <property type="evidence" value="ECO:0007669"/>
    <property type="project" value="UniProtKB-KW"/>
</dbReference>
<name>A0A9X8QJD9_9PSED</name>
<evidence type="ECO:0000313" key="5">
    <source>
        <dbReference type="Proteomes" id="UP000183210"/>
    </source>
</evidence>
<dbReference type="GeneID" id="300267725"/>
<dbReference type="GO" id="GO:0016020">
    <property type="term" value="C:membrane"/>
    <property type="evidence" value="ECO:0007669"/>
    <property type="project" value="InterPro"/>
</dbReference>
<evidence type="ECO:0000313" key="4">
    <source>
        <dbReference type="EMBL" id="SEQ48808.1"/>
    </source>
</evidence>
<keyword evidence="1" id="KW-0547">Nucleotide-binding</keyword>
<evidence type="ECO:0000256" key="1">
    <source>
        <dbReference type="ARBA" id="ARBA00022741"/>
    </source>
</evidence>
<dbReference type="InterPro" id="IPR015860">
    <property type="entry name" value="ABC_transpr_TagH-like"/>
</dbReference>
<dbReference type="RefSeq" id="WP_074825224.1">
    <property type="nucleotide sequence ID" value="NZ_FOEV01000006.1"/>
</dbReference>
<dbReference type="PANTHER" id="PTHR46743">
    <property type="entry name" value="TEICHOIC ACIDS EXPORT ATP-BINDING PROTEIN TAGH"/>
    <property type="match status" value="1"/>
</dbReference>
<evidence type="ECO:0000259" key="3">
    <source>
        <dbReference type="PROSITE" id="PS50893"/>
    </source>
</evidence>
<protein>
    <submittedName>
        <fullName evidence="4">Lipopolysaccharide transport system ATP-binding protein</fullName>
    </submittedName>
</protein>
<dbReference type="PROSITE" id="PS50893">
    <property type="entry name" value="ABC_TRANSPORTER_2"/>
    <property type="match status" value="1"/>
</dbReference>
<reference evidence="4 5" key="1">
    <citation type="submission" date="2016-10" db="EMBL/GenBank/DDBJ databases">
        <authorList>
            <person name="Varghese N."/>
            <person name="Submissions S."/>
        </authorList>
    </citation>
    <scope>NUCLEOTIDE SEQUENCE [LARGE SCALE GENOMIC DNA]</scope>
    <source>
        <strain evidence="4 5">LMG 21974</strain>
    </source>
</reference>
<evidence type="ECO:0000256" key="2">
    <source>
        <dbReference type="ARBA" id="ARBA00022840"/>
    </source>
</evidence>
<gene>
    <name evidence="4" type="ORF">SAMN05216409_10622</name>
</gene>
<proteinExistence type="predicted"/>
<dbReference type="GO" id="GO:0016887">
    <property type="term" value="F:ATP hydrolysis activity"/>
    <property type="evidence" value="ECO:0007669"/>
    <property type="project" value="InterPro"/>
</dbReference>
<dbReference type="SUPFAM" id="SSF52540">
    <property type="entry name" value="P-loop containing nucleoside triphosphate hydrolases"/>
    <property type="match status" value="1"/>
</dbReference>
<organism evidence="4 5">
    <name type="scientific">Pseudomonas lutea</name>
    <dbReference type="NCBI Taxonomy" id="243924"/>
    <lineage>
        <taxon>Bacteria</taxon>
        <taxon>Pseudomonadati</taxon>
        <taxon>Pseudomonadota</taxon>
        <taxon>Gammaproteobacteria</taxon>
        <taxon>Pseudomonadales</taxon>
        <taxon>Pseudomonadaceae</taxon>
        <taxon>Pseudomonas</taxon>
    </lineage>
</organism>
<dbReference type="Proteomes" id="UP000183210">
    <property type="component" value="Unassembled WGS sequence"/>
</dbReference>
<dbReference type="InterPro" id="IPR050683">
    <property type="entry name" value="Bact_Polysacc_Export_ATP-bd"/>
</dbReference>
<dbReference type="InterPro" id="IPR027417">
    <property type="entry name" value="P-loop_NTPase"/>
</dbReference>
<feature type="domain" description="ABC transporter" evidence="3">
    <location>
        <begin position="22"/>
        <end position="246"/>
    </location>
</feature>
<dbReference type="InterPro" id="IPR003439">
    <property type="entry name" value="ABC_transporter-like_ATP-bd"/>
</dbReference>
<dbReference type="InterPro" id="IPR003593">
    <property type="entry name" value="AAA+_ATPase"/>
</dbReference>
<dbReference type="Pfam" id="PF00005">
    <property type="entry name" value="ABC_tran"/>
    <property type="match status" value="1"/>
</dbReference>
<sequence>MAKIDFQNVGVEFPIYNSSSRSLKKDIMKVATGGQLGATDNGKVVVKALENISFQLSDGDRVGLIGHNGAGKTTLLRLLSGVYSPTRGAASIKGNIGSLIAISLGIDPEFTGRENIYMRGALLGISKKEINQKIDDIIEFSELGDFIDVPVRTYSSGMHLRLAFSVSTIFRPEILLMDEWLSVGDEGFQHKAEARIKEMISATKILVIASHSRELIEKVCNRAIWMEHGTVKMIGPAKDVTEAYFN</sequence>
<dbReference type="SMART" id="SM00382">
    <property type="entry name" value="AAA"/>
    <property type="match status" value="1"/>
</dbReference>
<dbReference type="PANTHER" id="PTHR46743:SF3">
    <property type="entry name" value="ABC-TYPE POLYSACCHARIDE_POLYOL PHOSPHATE TRANSPORT SYSTEM, ATPASE COMPONENT"/>
    <property type="match status" value="1"/>
</dbReference>
<comment type="caution">
    <text evidence="4">The sequence shown here is derived from an EMBL/GenBank/DDBJ whole genome shotgun (WGS) entry which is preliminary data.</text>
</comment>
<dbReference type="GO" id="GO:0140359">
    <property type="term" value="F:ABC-type transporter activity"/>
    <property type="evidence" value="ECO:0007669"/>
    <property type="project" value="InterPro"/>
</dbReference>
<dbReference type="Gene3D" id="3.40.50.300">
    <property type="entry name" value="P-loop containing nucleotide triphosphate hydrolases"/>
    <property type="match status" value="1"/>
</dbReference>
<dbReference type="EMBL" id="FOEV01000006">
    <property type="protein sequence ID" value="SEQ48808.1"/>
    <property type="molecule type" value="Genomic_DNA"/>
</dbReference>
<dbReference type="CDD" id="cd03220">
    <property type="entry name" value="ABC_KpsT_Wzt"/>
    <property type="match status" value="1"/>
</dbReference>
<dbReference type="AlphaFoldDB" id="A0A9X8QJD9"/>